<dbReference type="SMART" id="SM00066">
    <property type="entry name" value="GAL4"/>
    <property type="match status" value="1"/>
</dbReference>
<dbReference type="InParanoid" id="E3KJP0"/>
<dbReference type="InterPro" id="IPR007219">
    <property type="entry name" value="XnlR_reg_dom"/>
</dbReference>
<dbReference type="EMBL" id="DS178290">
    <property type="protein sequence ID" value="EFP84515.2"/>
    <property type="molecule type" value="Genomic_DNA"/>
</dbReference>
<keyword evidence="2" id="KW-0539">Nucleus</keyword>
<evidence type="ECO:0000256" key="3">
    <source>
        <dbReference type="SAM" id="MobiDB-lite"/>
    </source>
</evidence>
<dbReference type="VEuPathDB" id="FungiDB:PGTG_10235"/>
<evidence type="ECO:0000256" key="2">
    <source>
        <dbReference type="ARBA" id="ARBA00023242"/>
    </source>
</evidence>
<proteinExistence type="predicted"/>
<dbReference type="AlphaFoldDB" id="E3KJP0"/>
<name>E3KJP0_PUCGT</name>
<keyword evidence="4" id="KW-0812">Transmembrane</keyword>
<evidence type="ECO:0000256" key="4">
    <source>
        <dbReference type="SAM" id="Phobius"/>
    </source>
</evidence>
<dbReference type="GO" id="GO:0043565">
    <property type="term" value="F:sequence-specific DNA binding"/>
    <property type="evidence" value="ECO:0000318"/>
    <property type="project" value="GO_Central"/>
</dbReference>
<dbReference type="HOGENOM" id="CLU_019190_0_0_1"/>
<evidence type="ECO:0000313" key="7">
    <source>
        <dbReference type="Proteomes" id="UP000008783"/>
    </source>
</evidence>
<feature type="compositionally biased region" description="Polar residues" evidence="3">
    <location>
        <begin position="717"/>
        <end position="739"/>
    </location>
</feature>
<feature type="domain" description="Zn(2)-C6 fungal-type" evidence="5">
    <location>
        <begin position="61"/>
        <end position="91"/>
    </location>
</feature>
<dbReference type="STRING" id="418459.E3KJP0"/>
<keyword evidence="4" id="KW-1133">Transmembrane helix</keyword>
<dbReference type="PANTHER" id="PTHR46910">
    <property type="entry name" value="TRANSCRIPTION FACTOR PDR1"/>
    <property type="match status" value="1"/>
</dbReference>
<dbReference type="PANTHER" id="PTHR46910:SF1">
    <property type="entry name" value="MISCELLANEOUS ZN(II)2CYS6 TRANSCRIPTION FACTOR (EUROFUNG)-RELATED"/>
    <property type="match status" value="1"/>
</dbReference>
<dbReference type="SUPFAM" id="SSF57701">
    <property type="entry name" value="Zn2/Cys6 DNA-binding domain"/>
    <property type="match status" value="1"/>
</dbReference>
<dbReference type="OrthoDB" id="4456959at2759"/>
<protein>
    <recommendedName>
        <fullName evidence="5">Zn(2)-C6 fungal-type domain-containing protein</fullName>
    </recommendedName>
</protein>
<dbReference type="GO" id="GO:0045944">
    <property type="term" value="P:positive regulation of transcription by RNA polymerase II"/>
    <property type="evidence" value="ECO:0000318"/>
    <property type="project" value="GO_Central"/>
</dbReference>
<dbReference type="Proteomes" id="UP000008783">
    <property type="component" value="Unassembled WGS sequence"/>
</dbReference>
<dbReference type="GO" id="GO:0008270">
    <property type="term" value="F:zinc ion binding"/>
    <property type="evidence" value="ECO:0007669"/>
    <property type="project" value="InterPro"/>
</dbReference>
<feature type="transmembrane region" description="Helical" evidence="4">
    <location>
        <begin position="632"/>
        <end position="651"/>
    </location>
</feature>
<reference evidence="7" key="2">
    <citation type="journal article" date="2011" name="Proc. Natl. Acad. Sci. U.S.A.">
        <title>Obligate biotrophy features unraveled by the genomic analysis of rust fungi.</title>
        <authorList>
            <person name="Duplessis S."/>
            <person name="Cuomo C.A."/>
            <person name="Lin Y.-C."/>
            <person name="Aerts A."/>
            <person name="Tisserant E."/>
            <person name="Veneault-Fourrey C."/>
            <person name="Joly D.L."/>
            <person name="Hacquard S."/>
            <person name="Amselem J."/>
            <person name="Cantarel B.L."/>
            <person name="Chiu R."/>
            <person name="Coutinho P.M."/>
            <person name="Feau N."/>
            <person name="Field M."/>
            <person name="Frey P."/>
            <person name="Gelhaye E."/>
            <person name="Goldberg J."/>
            <person name="Grabherr M.G."/>
            <person name="Kodira C.D."/>
            <person name="Kohler A."/>
            <person name="Kuees U."/>
            <person name="Lindquist E.A."/>
            <person name="Lucas S.M."/>
            <person name="Mago R."/>
            <person name="Mauceli E."/>
            <person name="Morin E."/>
            <person name="Murat C."/>
            <person name="Pangilinan J.L."/>
            <person name="Park R."/>
            <person name="Pearson M."/>
            <person name="Quesneville H."/>
            <person name="Rouhier N."/>
            <person name="Sakthikumar S."/>
            <person name="Salamov A.A."/>
            <person name="Schmutz J."/>
            <person name="Selles B."/>
            <person name="Shapiro H."/>
            <person name="Tanguay P."/>
            <person name="Tuskan G.A."/>
            <person name="Henrissat B."/>
            <person name="Van de Peer Y."/>
            <person name="Rouze P."/>
            <person name="Ellis J.G."/>
            <person name="Dodds P.N."/>
            <person name="Schein J.E."/>
            <person name="Zhong S."/>
            <person name="Hamelin R.C."/>
            <person name="Grigoriev I.V."/>
            <person name="Szabo L.J."/>
            <person name="Martin F."/>
        </authorList>
    </citation>
    <scope>NUCLEOTIDE SEQUENCE [LARGE SCALE GENOMIC DNA]</scope>
    <source>
        <strain evidence="7">CRL 75-36-700-3 / race SCCL</strain>
    </source>
</reference>
<dbReference type="InterPro" id="IPR050987">
    <property type="entry name" value="AtrR-like"/>
</dbReference>
<dbReference type="Pfam" id="PF00172">
    <property type="entry name" value="Zn_clus"/>
    <property type="match status" value="1"/>
</dbReference>
<dbReference type="CDD" id="cd12148">
    <property type="entry name" value="fungal_TF_MHR"/>
    <property type="match status" value="1"/>
</dbReference>
<keyword evidence="7" id="KW-1185">Reference proteome</keyword>
<dbReference type="RefSeq" id="XP_003328934.2">
    <property type="nucleotide sequence ID" value="XM_003328886.2"/>
</dbReference>
<dbReference type="KEGG" id="pgr:PGTG_10235"/>
<dbReference type="GO" id="GO:0005634">
    <property type="term" value="C:nucleus"/>
    <property type="evidence" value="ECO:0000318"/>
    <property type="project" value="GO_Central"/>
</dbReference>
<dbReference type="Gene3D" id="4.10.240.10">
    <property type="entry name" value="Zn(2)-C6 fungal-type DNA-binding domain"/>
    <property type="match status" value="1"/>
</dbReference>
<dbReference type="InterPro" id="IPR036864">
    <property type="entry name" value="Zn2-C6_fun-type_DNA-bd_sf"/>
</dbReference>
<dbReference type="InterPro" id="IPR001138">
    <property type="entry name" value="Zn2Cys6_DnaBD"/>
</dbReference>
<feature type="region of interest" description="Disordered" evidence="3">
    <location>
        <begin position="717"/>
        <end position="742"/>
    </location>
</feature>
<evidence type="ECO:0000313" key="6">
    <source>
        <dbReference type="EMBL" id="EFP84515.2"/>
    </source>
</evidence>
<dbReference type="FunCoup" id="E3KJP0">
    <property type="interactions" value="10"/>
</dbReference>
<dbReference type="CDD" id="cd00067">
    <property type="entry name" value="GAL4"/>
    <property type="match status" value="1"/>
</dbReference>
<dbReference type="PROSITE" id="PS50048">
    <property type="entry name" value="ZN2_CY6_FUNGAL_2"/>
    <property type="match status" value="1"/>
</dbReference>
<accession>E3KJP0</accession>
<dbReference type="GO" id="GO:0000981">
    <property type="term" value="F:DNA-binding transcription factor activity, RNA polymerase II-specific"/>
    <property type="evidence" value="ECO:0000318"/>
    <property type="project" value="GO_Central"/>
</dbReference>
<dbReference type="eggNOG" id="ENOG502QSY2">
    <property type="taxonomic scope" value="Eukaryota"/>
</dbReference>
<sequence length="794" mass="89091">MHGVTYLCLFRFVPVEVAKKRPGRGTSRPGSSENFENGPMEVNKPDPETKPKRRRYRIPRSCDKCRISKVKCVLENGRCNNCVRLGVTCTFANPGSLKERPPTHKDVEQLKAHIRSLERLLHAVDPSLDLNNLPDPDRLVLSSKAAPQRSLRPLAGSTSQPELHTVESNAQDCFDSQLSTVLSAIQGLQIEAEPAVTHIHWTQSDKTQPMSRFVGALIAPDQYIGPNSVFSVAEAAAFGVPKMPPWDYGTQGPVDEYLRLRHKEYLSSAKRFYPEPDLEQTLITIYFEKFHPSVPVIHPTTFRDHHISGLAQTNPTFRALCLLMFSIASRWSTDPRVQLDLAGRPHQSQQFAGMRFTYAGLISLLQPGYDRTTLVHLQAFTLLTIVSLGAHDLPISWIFAERGLLLAQECGAHREVHDLWNADPLQDYLRRQAFFQLYEMAYRISYSLNRAPLVAHDDFDLQPMYVQRDDPLGIFENPYSSISPAVHQVHVAFDQVRVSLLQLGSLKHMLPLLFKMQASAKAPGGAGSIKSLKAMVDQLDLNATRWFDKVPPMFKRADTEAPVDILSFSAFVITYYSGFQMLIHQTLFNYRDDDPNNKATRTNPHVDRFVEFAILSIQAMDKLRLRKVLTGGFYWLPFDLMLTVVLLVCSIRKQRDSITPQENQVRRDNICLAIAILDELAPSVHTAVAYSRVATAMFRALDETKASLLDSLKSSFGEQQSGDQRFPTTDSPAATTVSPPSCPASVAAINSTHLTSDRHDCQDGPKENSWDPLEISSVSFDASALTLPFFTIFD</sequence>
<dbReference type="Pfam" id="PF04082">
    <property type="entry name" value="Fungal_trans"/>
    <property type="match status" value="1"/>
</dbReference>
<reference key="1">
    <citation type="submission" date="2007-01" db="EMBL/GenBank/DDBJ databases">
        <title>The Genome Sequence of Puccinia graminis f. sp. tritici Strain CRL 75-36-700-3.</title>
        <authorList>
            <consortium name="The Broad Institute Genome Sequencing Platform"/>
            <person name="Birren B."/>
            <person name="Lander E."/>
            <person name="Galagan J."/>
            <person name="Nusbaum C."/>
            <person name="Devon K."/>
            <person name="Cuomo C."/>
            <person name="Jaffe D."/>
            <person name="Butler J."/>
            <person name="Alvarez P."/>
            <person name="Gnerre S."/>
            <person name="Grabherr M."/>
            <person name="Mauceli E."/>
            <person name="Brockman W."/>
            <person name="Young S."/>
            <person name="LaButti K."/>
            <person name="Sykes S."/>
            <person name="DeCaprio D."/>
            <person name="Crawford M."/>
            <person name="Koehrsen M."/>
            <person name="Engels R."/>
            <person name="Montgomery P."/>
            <person name="Pearson M."/>
            <person name="Howarth C."/>
            <person name="Larson L."/>
            <person name="White J."/>
            <person name="Zeng Q."/>
            <person name="Kodira C."/>
            <person name="Yandava C."/>
            <person name="Alvarado L."/>
            <person name="O'Leary S."/>
            <person name="Szabo L."/>
            <person name="Dean R."/>
            <person name="Schein J."/>
        </authorList>
    </citation>
    <scope>NUCLEOTIDE SEQUENCE</scope>
    <source>
        <strain>CRL 75-36-700-3</strain>
    </source>
</reference>
<dbReference type="GO" id="GO:0006351">
    <property type="term" value="P:DNA-templated transcription"/>
    <property type="evidence" value="ECO:0007669"/>
    <property type="project" value="InterPro"/>
</dbReference>
<evidence type="ECO:0000256" key="1">
    <source>
        <dbReference type="ARBA" id="ARBA00022723"/>
    </source>
</evidence>
<dbReference type="GeneID" id="10546105"/>
<keyword evidence="1" id="KW-0479">Metal-binding</keyword>
<feature type="region of interest" description="Disordered" evidence="3">
    <location>
        <begin position="20"/>
        <end position="53"/>
    </location>
</feature>
<keyword evidence="4" id="KW-0472">Membrane</keyword>
<dbReference type="PROSITE" id="PS00463">
    <property type="entry name" value="ZN2_CY6_FUNGAL_1"/>
    <property type="match status" value="1"/>
</dbReference>
<gene>
    <name evidence="6" type="ORF">PGTG_10235</name>
</gene>
<organism evidence="6 7">
    <name type="scientific">Puccinia graminis f. sp. tritici (strain CRL 75-36-700-3 / race SCCL)</name>
    <name type="common">Black stem rust fungus</name>
    <dbReference type="NCBI Taxonomy" id="418459"/>
    <lineage>
        <taxon>Eukaryota</taxon>
        <taxon>Fungi</taxon>
        <taxon>Dikarya</taxon>
        <taxon>Basidiomycota</taxon>
        <taxon>Pucciniomycotina</taxon>
        <taxon>Pucciniomycetes</taxon>
        <taxon>Pucciniales</taxon>
        <taxon>Pucciniaceae</taxon>
        <taxon>Puccinia</taxon>
    </lineage>
</organism>
<evidence type="ECO:0000259" key="5">
    <source>
        <dbReference type="PROSITE" id="PS50048"/>
    </source>
</evidence>